<dbReference type="Gene3D" id="3.40.630.30">
    <property type="match status" value="1"/>
</dbReference>
<reference evidence="1 2" key="1">
    <citation type="submission" date="2016-06" db="EMBL/GenBank/DDBJ databases">
        <authorList>
            <person name="Kjaerup R.B."/>
            <person name="Dalgaard T.S."/>
            <person name="Juul-Madsen H.R."/>
        </authorList>
    </citation>
    <scope>NUCLEOTIDE SEQUENCE [LARGE SCALE GENOMIC DNA]</scope>
    <source>
        <strain evidence="1">2</strain>
    </source>
</reference>
<name>A0A1A8XMQ9_9RHOO</name>
<dbReference type="InterPro" id="IPR007434">
    <property type="entry name" value="FemAB-like"/>
</dbReference>
<keyword evidence="2" id="KW-1185">Reference proteome</keyword>
<dbReference type="Proteomes" id="UP000199600">
    <property type="component" value="Unassembled WGS sequence"/>
</dbReference>
<gene>
    <name evidence="1" type="ORF">PROAA_170026</name>
</gene>
<dbReference type="InterPro" id="IPR016181">
    <property type="entry name" value="Acyl_CoA_acyltransferase"/>
</dbReference>
<dbReference type="SUPFAM" id="SSF55729">
    <property type="entry name" value="Acyl-CoA N-acyltransferases (Nat)"/>
    <property type="match status" value="1"/>
</dbReference>
<dbReference type="PANTHER" id="PTHR47017">
    <property type="entry name" value="ACYL-COA"/>
    <property type="match status" value="1"/>
</dbReference>
<evidence type="ECO:0000313" key="1">
    <source>
        <dbReference type="EMBL" id="SBT05936.1"/>
    </source>
</evidence>
<protein>
    <recommendedName>
        <fullName evidence="3">GNAT family N-acetyltransferase</fullName>
    </recommendedName>
</protein>
<dbReference type="PANTHER" id="PTHR47017:SF1">
    <property type="entry name" value="ACYL-COA"/>
    <property type="match status" value="1"/>
</dbReference>
<proteinExistence type="predicted"/>
<dbReference type="RefSeq" id="WP_245664172.1">
    <property type="nucleotide sequence ID" value="NZ_FLQY01000079.1"/>
</dbReference>
<sequence>MADPQYSACPMSDLTITPRHSAEAIPRDVWARLCPPCHPFLNADFLEILERHGAAGRKWGWVARHLEASDEQGIVVGVLPLYVRFNSHGDFIHDWSWASAYEQLGRAYYPKLLSGLPHTPASGPRMLVDGSLDASSASAIRRALIDGAMALAVDYNASSWHVAFPGEQDYTALQDTGLLTSHNVQFHWGNEGDGTYDDFDGYLATFSAEKRRKVRAERRRVSESGLRIEVRHGDEIDPEEWPALHALYASTFEKFNNIAVLSSACLADLALALRRHMVVFMAFDRGRLVAMSLCFRSDETLYGRYWGCSGNYHSLHFELCFYQGIAYCLREGLRRFEPGAGGEHKLARGFTPTVVHSSHWIADPAMRELIGHHLQRQGVMVESYRDEAADHLPFRREG</sequence>
<evidence type="ECO:0008006" key="3">
    <source>
        <dbReference type="Google" id="ProtNLM"/>
    </source>
</evidence>
<organism evidence="1 2">
    <name type="scientific">Candidatus Propionivibrio aalborgensis</name>
    <dbReference type="NCBI Taxonomy" id="1860101"/>
    <lineage>
        <taxon>Bacteria</taxon>
        <taxon>Pseudomonadati</taxon>
        <taxon>Pseudomonadota</taxon>
        <taxon>Betaproteobacteria</taxon>
        <taxon>Rhodocyclales</taxon>
        <taxon>Rhodocyclaceae</taxon>
        <taxon>Propionivibrio</taxon>
    </lineage>
</organism>
<dbReference type="AlphaFoldDB" id="A0A1A8XMQ9"/>
<dbReference type="EMBL" id="FLQY01000079">
    <property type="protein sequence ID" value="SBT05936.1"/>
    <property type="molecule type" value="Genomic_DNA"/>
</dbReference>
<accession>A0A1A8XMQ9</accession>
<evidence type="ECO:0000313" key="2">
    <source>
        <dbReference type="Proteomes" id="UP000199600"/>
    </source>
</evidence>
<dbReference type="Pfam" id="PF04339">
    <property type="entry name" value="FemAB_like"/>
    <property type="match status" value="1"/>
</dbReference>